<proteinExistence type="inferred from homology"/>
<protein>
    <submittedName>
        <fullName evidence="4">DUF2057 family protein</fullName>
    </submittedName>
</protein>
<name>A0ABV7CQE7_9GAMM</name>
<evidence type="ECO:0000313" key="4">
    <source>
        <dbReference type="EMBL" id="MFC3034616.1"/>
    </source>
</evidence>
<sequence>MINKITSLICLLVSSNVFAATIEFQEEFLPLQVGSSPIEHSLFNKIRKLELAPGQHVVKMKYSDLFELGYDEHEVVESEPFWVSLPISDEGHYIVTFNRPNDVKVARQFAKMPAVVLKNTSSAQQLALNVIATPSIAPIPAVAPIAPVAQVPVAVTTESVQANLADNDNIVPRAPVAMPPSAATMLEYWWQQASVQERAAFMQKYGLRSN</sequence>
<evidence type="ECO:0000256" key="3">
    <source>
        <dbReference type="SAM" id="SignalP"/>
    </source>
</evidence>
<comment type="similarity">
    <text evidence="1">Belongs to the UPF0319 family.</text>
</comment>
<evidence type="ECO:0000256" key="1">
    <source>
        <dbReference type="ARBA" id="ARBA00008490"/>
    </source>
</evidence>
<gene>
    <name evidence="4" type="ORF">ACFOEE_19110</name>
</gene>
<dbReference type="Pfam" id="PF09829">
    <property type="entry name" value="DUF2057"/>
    <property type="match status" value="1"/>
</dbReference>
<organism evidence="4 5">
    <name type="scientific">Pseudoalteromonas fenneropenaei</name>
    <dbReference type="NCBI Taxonomy" id="1737459"/>
    <lineage>
        <taxon>Bacteria</taxon>
        <taxon>Pseudomonadati</taxon>
        <taxon>Pseudomonadota</taxon>
        <taxon>Gammaproteobacteria</taxon>
        <taxon>Alteromonadales</taxon>
        <taxon>Pseudoalteromonadaceae</taxon>
        <taxon>Pseudoalteromonas</taxon>
    </lineage>
</organism>
<reference evidence="5" key="1">
    <citation type="journal article" date="2019" name="Int. J. Syst. Evol. Microbiol.">
        <title>The Global Catalogue of Microorganisms (GCM) 10K type strain sequencing project: providing services to taxonomists for standard genome sequencing and annotation.</title>
        <authorList>
            <consortium name="The Broad Institute Genomics Platform"/>
            <consortium name="The Broad Institute Genome Sequencing Center for Infectious Disease"/>
            <person name="Wu L."/>
            <person name="Ma J."/>
        </authorList>
    </citation>
    <scope>NUCLEOTIDE SEQUENCE [LARGE SCALE GENOMIC DNA]</scope>
    <source>
        <strain evidence="5">KCTC 42730</strain>
    </source>
</reference>
<dbReference type="RefSeq" id="WP_377128245.1">
    <property type="nucleotide sequence ID" value="NZ_JBHRSD010000045.1"/>
</dbReference>
<dbReference type="Proteomes" id="UP001595453">
    <property type="component" value="Unassembled WGS sequence"/>
</dbReference>
<comment type="caution">
    <text evidence="4">The sequence shown here is derived from an EMBL/GenBank/DDBJ whole genome shotgun (WGS) entry which is preliminary data.</text>
</comment>
<accession>A0ABV7CQE7</accession>
<dbReference type="EMBL" id="JBHRSD010000045">
    <property type="protein sequence ID" value="MFC3034616.1"/>
    <property type="molecule type" value="Genomic_DNA"/>
</dbReference>
<dbReference type="PANTHER" id="PTHR38108:SF1">
    <property type="entry name" value="UPF0319 PROTEIN YCCT"/>
    <property type="match status" value="1"/>
</dbReference>
<feature type="signal peptide" evidence="3">
    <location>
        <begin position="1"/>
        <end position="19"/>
    </location>
</feature>
<dbReference type="PANTHER" id="PTHR38108">
    <property type="entry name" value="UPF0319 PROTEIN YCCT"/>
    <property type="match status" value="1"/>
</dbReference>
<keyword evidence="5" id="KW-1185">Reference proteome</keyword>
<evidence type="ECO:0000313" key="5">
    <source>
        <dbReference type="Proteomes" id="UP001595453"/>
    </source>
</evidence>
<feature type="chain" id="PRO_5047380976" evidence="3">
    <location>
        <begin position="20"/>
        <end position="210"/>
    </location>
</feature>
<dbReference type="InterPro" id="IPR018635">
    <property type="entry name" value="UPF0319"/>
</dbReference>
<evidence type="ECO:0000256" key="2">
    <source>
        <dbReference type="ARBA" id="ARBA00022729"/>
    </source>
</evidence>
<keyword evidence="2 3" id="KW-0732">Signal</keyword>